<accession>A0ABW1GMD8</accession>
<sequence length="35" mass="3928">MHAWVQTWDGTPVAEPDSTRAYTPVITIGDPHHQL</sequence>
<proteinExistence type="predicted"/>
<dbReference type="EMBL" id="JBHSPU010000015">
    <property type="protein sequence ID" value="MFC5915012.1"/>
    <property type="molecule type" value="Genomic_DNA"/>
</dbReference>
<organism evidence="1 2">
    <name type="scientific">Streptomyces pulveraceus</name>
    <dbReference type="NCBI Taxonomy" id="68258"/>
    <lineage>
        <taxon>Bacteria</taxon>
        <taxon>Bacillati</taxon>
        <taxon>Actinomycetota</taxon>
        <taxon>Actinomycetes</taxon>
        <taxon>Kitasatosporales</taxon>
        <taxon>Streptomycetaceae</taxon>
        <taxon>Streptomyces</taxon>
    </lineage>
</organism>
<evidence type="ECO:0000313" key="2">
    <source>
        <dbReference type="Proteomes" id="UP001596200"/>
    </source>
</evidence>
<comment type="caution">
    <text evidence="1">The sequence shown here is derived from an EMBL/GenBank/DDBJ whole genome shotgun (WGS) entry which is preliminary data.</text>
</comment>
<gene>
    <name evidence="1" type="ORF">ACFP1B_16530</name>
</gene>
<dbReference type="Proteomes" id="UP001596200">
    <property type="component" value="Unassembled WGS sequence"/>
</dbReference>
<protein>
    <submittedName>
        <fullName evidence="1">Uncharacterized protein</fullName>
    </submittedName>
</protein>
<keyword evidence="2" id="KW-1185">Reference proteome</keyword>
<evidence type="ECO:0000313" key="1">
    <source>
        <dbReference type="EMBL" id="MFC5915012.1"/>
    </source>
</evidence>
<name>A0ABW1GMD8_9ACTN</name>
<dbReference type="RefSeq" id="WP_344514691.1">
    <property type="nucleotide sequence ID" value="NZ_BAAATU010000030.1"/>
</dbReference>
<reference evidence="2" key="1">
    <citation type="journal article" date="2019" name="Int. J. Syst. Evol. Microbiol.">
        <title>The Global Catalogue of Microorganisms (GCM) 10K type strain sequencing project: providing services to taxonomists for standard genome sequencing and annotation.</title>
        <authorList>
            <consortium name="The Broad Institute Genomics Platform"/>
            <consortium name="The Broad Institute Genome Sequencing Center for Infectious Disease"/>
            <person name="Wu L."/>
            <person name="Ma J."/>
        </authorList>
    </citation>
    <scope>NUCLEOTIDE SEQUENCE [LARGE SCALE GENOMIC DNA]</scope>
    <source>
        <strain evidence="2">JCM 4147</strain>
    </source>
</reference>